<dbReference type="AlphaFoldDB" id="A0A0P8CMN9"/>
<keyword evidence="1" id="KW-0472">Membrane</keyword>
<evidence type="ECO:0000256" key="1">
    <source>
        <dbReference type="SAM" id="Phobius"/>
    </source>
</evidence>
<feature type="transmembrane region" description="Helical" evidence="1">
    <location>
        <begin position="34"/>
        <end position="53"/>
    </location>
</feature>
<dbReference type="Proteomes" id="UP000050360">
    <property type="component" value="Unassembled WGS sequence"/>
</dbReference>
<sequence>MVSKSVTILSFLLPIAMVIGTSIAIYFYEYSSTVLLILIALGGLMVCVYVLILKSQKHRSAR</sequence>
<comment type="caution">
    <text evidence="2">The sequence shown here is derived from an EMBL/GenBank/DDBJ whole genome shotgun (WGS) entry which is preliminary data.</text>
</comment>
<keyword evidence="1" id="KW-1133">Transmembrane helix</keyword>
<organism evidence="2 3">
    <name type="scientific">Candidatus Methanoperedens nitratireducens</name>
    <dbReference type="NCBI Taxonomy" id="1392998"/>
    <lineage>
        <taxon>Archaea</taxon>
        <taxon>Methanobacteriati</taxon>
        <taxon>Methanobacteriota</taxon>
        <taxon>Stenosarchaea group</taxon>
        <taxon>Methanomicrobia</taxon>
        <taxon>Methanosarcinales</taxon>
        <taxon>ANME-2 cluster</taxon>
        <taxon>Candidatus Methanoperedentaceae</taxon>
        <taxon>Candidatus Methanoperedens</taxon>
    </lineage>
</organism>
<name>A0A0P8CMN9_9EURY</name>
<accession>A0A0P8CMN9</accession>
<dbReference type="EMBL" id="LKCM01000058">
    <property type="protein sequence ID" value="KPQ44764.1"/>
    <property type="molecule type" value="Genomic_DNA"/>
</dbReference>
<feature type="transmembrane region" description="Helical" evidence="1">
    <location>
        <begin position="7"/>
        <end position="28"/>
    </location>
</feature>
<evidence type="ECO:0000313" key="3">
    <source>
        <dbReference type="Proteomes" id="UP000050360"/>
    </source>
</evidence>
<proteinExistence type="predicted"/>
<gene>
    <name evidence="2" type="ORF">MPEBLZ_00650</name>
</gene>
<protein>
    <submittedName>
        <fullName evidence="2">Uncharacterized protein</fullName>
    </submittedName>
</protein>
<evidence type="ECO:0000313" key="2">
    <source>
        <dbReference type="EMBL" id="KPQ44764.1"/>
    </source>
</evidence>
<reference evidence="2 3" key="1">
    <citation type="submission" date="2015-09" db="EMBL/GenBank/DDBJ databases">
        <title>A metagenomics-based metabolic model of nitrate-dependent anaerobic oxidation of methane by Methanoperedens-like archaea.</title>
        <authorList>
            <person name="Arshad A."/>
            <person name="Speth D.R."/>
            <person name="De Graaf R.M."/>
            <person name="Op Den Camp H.J."/>
            <person name="Jetten M.S."/>
            <person name="Welte C.U."/>
        </authorList>
    </citation>
    <scope>NUCLEOTIDE SEQUENCE [LARGE SCALE GENOMIC DNA]</scope>
</reference>
<keyword evidence="1" id="KW-0812">Transmembrane</keyword>